<accession>I7ZBG3</accession>
<dbReference type="GO" id="GO:0042602">
    <property type="term" value="F:riboflavin reductase (NADPH) activity"/>
    <property type="evidence" value="ECO:0007669"/>
    <property type="project" value="TreeGrafter"/>
</dbReference>
<dbReference type="AlphaFoldDB" id="I7ZBG3"/>
<dbReference type="OrthoDB" id="9792858at2"/>
<evidence type="ECO:0000256" key="1">
    <source>
        <dbReference type="ARBA" id="ARBA00008898"/>
    </source>
</evidence>
<reference evidence="4 5" key="1">
    <citation type="journal article" date="2012" name="J. Bacteriol.">
        <title>Genome Sequence of n-Alkane-Degrading Hydrocarboniphaga effusa Strain AP103T (ATCC BAA-332T).</title>
        <authorList>
            <person name="Chang H.K."/>
            <person name="Zylstra G.J."/>
            <person name="Chae J.C."/>
        </authorList>
    </citation>
    <scope>NUCLEOTIDE SEQUENCE [LARGE SCALE GENOMIC DNA]</scope>
    <source>
        <strain evidence="4 5">AP103</strain>
    </source>
</reference>
<gene>
    <name evidence="4" type="ORF">WQQ_25440</name>
</gene>
<dbReference type="InterPro" id="IPR002563">
    <property type="entry name" value="Flavin_Rdtase-like_dom"/>
</dbReference>
<evidence type="ECO:0000256" key="2">
    <source>
        <dbReference type="ARBA" id="ARBA00023002"/>
    </source>
</evidence>
<dbReference type="SMART" id="SM00903">
    <property type="entry name" value="Flavin_Reduct"/>
    <property type="match status" value="1"/>
</dbReference>
<dbReference type="Gene3D" id="1.10.10.10">
    <property type="entry name" value="Winged helix-like DNA-binding domain superfamily/Winged helix DNA-binding domain"/>
    <property type="match status" value="1"/>
</dbReference>
<dbReference type="SUPFAM" id="SSF50475">
    <property type="entry name" value="FMN-binding split barrel"/>
    <property type="match status" value="1"/>
</dbReference>
<protein>
    <recommendedName>
        <fullName evidence="3">Flavin reductase like domain-containing protein</fullName>
    </recommendedName>
</protein>
<evidence type="ECO:0000313" key="4">
    <source>
        <dbReference type="EMBL" id="EIT68962.1"/>
    </source>
</evidence>
<organism evidence="4 5">
    <name type="scientific">Hydrocarboniphaga effusa AP103</name>
    <dbReference type="NCBI Taxonomy" id="1172194"/>
    <lineage>
        <taxon>Bacteria</taxon>
        <taxon>Pseudomonadati</taxon>
        <taxon>Pseudomonadota</taxon>
        <taxon>Gammaproteobacteria</taxon>
        <taxon>Nevskiales</taxon>
        <taxon>Nevskiaceae</taxon>
        <taxon>Hydrocarboniphaga</taxon>
    </lineage>
</organism>
<dbReference type="PANTHER" id="PTHR30466:SF11">
    <property type="entry name" value="FLAVIN-DEPENDENT MONOOXYGENASE, REDUCTASE SUBUNIT HSAB"/>
    <property type="match status" value="1"/>
</dbReference>
<dbReference type="PANTHER" id="PTHR30466">
    <property type="entry name" value="FLAVIN REDUCTASE"/>
    <property type="match status" value="1"/>
</dbReference>
<dbReference type="InterPro" id="IPR036388">
    <property type="entry name" value="WH-like_DNA-bd_sf"/>
</dbReference>
<dbReference type="InterPro" id="IPR050268">
    <property type="entry name" value="NADH-dep_flavin_reductase"/>
</dbReference>
<dbReference type="RefSeq" id="WP_007185487.1">
    <property type="nucleotide sequence ID" value="NZ_AKGD01000002.1"/>
</dbReference>
<keyword evidence="5" id="KW-1185">Reference proteome</keyword>
<dbReference type="Pfam" id="PF01613">
    <property type="entry name" value="Flavin_Reduct"/>
    <property type="match status" value="1"/>
</dbReference>
<name>I7ZBG3_9GAMM</name>
<dbReference type="EMBL" id="AKGD01000002">
    <property type="protein sequence ID" value="EIT68962.1"/>
    <property type="molecule type" value="Genomic_DNA"/>
</dbReference>
<dbReference type="STRING" id="1172194.WQQ_25440"/>
<dbReference type="Proteomes" id="UP000003704">
    <property type="component" value="Unassembled WGS sequence"/>
</dbReference>
<proteinExistence type="inferred from homology"/>
<keyword evidence="2" id="KW-0560">Oxidoreductase</keyword>
<dbReference type="InterPro" id="IPR012349">
    <property type="entry name" value="Split_barrel_FMN-bd"/>
</dbReference>
<sequence>MDSIDAKSFRQALGSFTTGVTIVTTVDQDGNNVGVTANSFNSVSLDPPMVLWSIARTSSNIATFTSASHFAVHILASDQDVLASHFSKRGVDRFAGLSPSRGPGGVPLLDGCTARFQCRMAFQYEGGDHLILVGEVLEFDHHDREPLVFKGGRYAFALPKASGPIPAVDTSSAPGAFAPDFLIYQLGRAYHQLFARLRPELDRHQLGIADYFALSMLGVRDGRTVSELDRLVSYSGNHVDIGCARRLSDLGFVDIGSQADARLTLTSQGQHVVVELLAAAQAANDDAENGFDPSESRLLRQFLNRVITATDPGLPSPWSA</sequence>
<feature type="domain" description="Flavin reductase like" evidence="3">
    <location>
        <begin position="13"/>
        <end position="156"/>
    </location>
</feature>
<evidence type="ECO:0000259" key="3">
    <source>
        <dbReference type="SMART" id="SM00903"/>
    </source>
</evidence>
<comment type="similarity">
    <text evidence="1">Belongs to the non-flavoprotein flavin reductase family.</text>
</comment>
<dbReference type="PATRIC" id="fig|1172194.4.peg.2458"/>
<dbReference type="InterPro" id="IPR036390">
    <property type="entry name" value="WH_DNA-bd_sf"/>
</dbReference>
<comment type="caution">
    <text evidence="4">The sequence shown here is derived from an EMBL/GenBank/DDBJ whole genome shotgun (WGS) entry which is preliminary data.</text>
</comment>
<dbReference type="GO" id="GO:0010181">
    <property type="term" value="F:FMN binding"/>
    <property type="evidence" value="ECO:0007669"/>
    <property type="project" value="InterPro"/>
</dbReference>
<evidence type="ECO:0000313" key="5">
    <source>
        <dbReference type="Proteomes" id="UP000003704"/>
    </source>
</evidence>
<dbReference type="Gene3D" id="2.30.110.10">
    <property type="entry name" value="Electron Transport, Fmn-binding Protein, Chain A"/>
    <property type="match status" value="1"/>
</dbReference>
<dbReference type="SUPFAM" id="SSF46785">
    <property type="entry name" value="Winged helix' DNA-binding domain"/>
    <property type="match status" value="1"/>
</dbReference>